<comment type="caution">
    <text evidence="3">The sequence shown here is derived from an EMBL/GenBank/DDBJ whole genome shotgun (WGS) entry which is preliminary data.</text>
</comment>
<dbReference type="InterPro" id="IPR031756">
    <property type="entry name" value="BGBP_N"/>
</dbReference>
<keyword evidence="4" id="KW-1185">Reference proteome</keyword>
<gene>
    <name evidence="3" type="ORF">RI129_007030</name>
</gene>
<name>A0AAN7V7A1_9COLE</name>
<dbReference type="Pfam" id="PF15886">
    <property type="entry name" value="CBM39"/>
    <property type="match status" value="1"/>
</dbReference>
<dbReference type="PROSITE" id="PS51969">
    <property type="entry name" value="CBM39"/>
    <property type="match status" value="1"/>
</dbReference>
<proteinExistence type="predicted"/>
<organism evidence="3 4">
    <name type="scientific">Pyrocoelia pectoralis</name>
    <dbReference type="NCBI Taxonomy" id="417401"/>
    <lineage>
        <taxon>Eukaryota</taxon>
        <taxon>Metazoa</taxon>
        <taxon>Ecdysozoa</taxon>
        <taxon>Arthropoda</taxon>
        <taxon>Hexapoda</taxon>
        <taxon>Insecta</taxon>
        <taxon>Pterygota</taxon>
        <taxon>Neoptera</taxon>
        <taxon>Endopterygota</taxon>
        <taxon>Coleoptera</taxon>
        <taxon>Polyphaga</taxon>
        <taxon>Elateriformia</taxon>
        <taxon>Elateroidea</taxon>
        <taxon>Lampyridae</taxon>
        <taxon>Lampyrinae</taxon>
        <taxon>Pyrocoelia</taxon>
    </lineage>
</organism>
<reference evidence="3 4" key="1">
    <citation type="journal article" date="2024" name="Insects">
        <title>An Improved Chromosome-Level Genome Assembly of the Firefly Pyrocoelia pectoralis.</title>
        <authorList>
            <person name="Fu X."/>
            <person name="Meyer-Rochow V.B."/>
            <person name="Ballantyne L."/>
            <person name="Zhu X."/>
        </authorList>
    </citation>
    <scope>NUCLEOTIDE SEQUENCE [LARGE SCALE GENOMIC DNA]</scope>
    <source>
        <strain evidence="3">XCY_ONT2</strain>
    </source>
</reference>
<dbReference type="GO" id="GO:0030246">
    <property type="term" value="F:carbohydrate binding"/>
    <property type="evidence" value="ECO:0007669"/>
    <property type="project" value="InterPro"/>
</dbReference>
<accession>A0AAN7V7A1</accession>
<feature type="signal peptide" evidence="1">
    <location>
        <begin position="1"/>
        <end position="21"/>
    </location>
</feature>
<dbReference type="EMBL" id="JAVRBK010000005">
    <property type="protein sequence ID" value="KAK5643185.1"/>
    <property type="molecule type" value="Genomic_DNA"/>
</dbReference>
<sequence>MSRSQITLLVLLITYASYGYSYVIPTPEFVVFPNGLQISIPDEEGIEIFYFHGRIQRKNQKLIQSDTIVLDTRDKTGDRWTVKEENVHLRPGDSINYWVFVRKNGVGYRNPTGYFEMTGSNYDLLYFRQITPTSNAPMNVKHRRNTRHIMMIKINL</sequence>
<evidence type="ECO:0000313" key="3">
    <source>
        <dbReference type="EMBL" id="KAK5643185.1"/>
    </source>
</evidence>
<feature type="domain" description="CBM39" evidence="2">
    <location>
        <begin position="22"/>
        <end position="122"/>
    </location>
</feature>
<evidence type="ECO:0000313" key="4">
    <source>
        <dbReference type="Proteomes" id="UP001329430"/>
    </source>
</evidence>
<keyword evidence="1" id="KW-0732">Signal</keyword>
<evidence type="ECO:0000259" key="2">
    <source>
        <dbReference type="PROSITE" id="PS51969"/>
    </source>
</evidence>
<dbReference type="Gene3D" id="2.60.40.2140">
    <property type="entry name" value="Beta-1,3-glucan-recognition protein, N-terminal domain"/>
    <property type="match status" value="1"/>
</dbReference>
<protein>
    <recommendedName>
        <fullName evidence="2">CBM39 domain-containing protein</fullName>
    </recommendedName>
</protein>
<feature type="chain" id="PRO_5042816526" description="CBM39 domain-containing protein" evidence="1">
    <location>
        <begin position="22"/>
        <end position="156"/>
    </location>
</feature>
<evidence type="ECO:0000256" key="1">
    <source>
        <dbReference type="SAM" id="SignalP"/>
    </source>
</evidence>
<dbReference type="InterPro" id="IPR043030">
    <property type="entry name" value="BGBP_N_sf"/>
</dbReference>
<dbReference type="Proteomes" id="UP001329430">
    <property type="component" value="Chromosome 5"/>
</dbReference>
<dbReference type="AlphaFoldDB" id="A0AAN7V7A1"/>